<keyword evidence="8" id="KW-0695">RNA-directed DNA polymerase</keyword>
<dbReference type="PANTHER" id="PTHR33064">
    <property type="entry name" value="POL PROTEIN"/>
    <property type="match status" value="1"/>
</dbReference>
<sequence>MNSIFSPYSQFILVYIDEILVYSSTYEQHLQHLEITKKLFLQHGIILRKNKIELCKQTIEYLGKIIDQGKITLQEHILIKIKKFPDTFETIKQLQSFLGILNYGRRFIPRLSQHTKHLQEKLNRINRQYKKDTEKIITRWDTNKIKIQLIEIEKQEIKYLKHLIIKIPKTIIPTKDDHLILYTDASNLYWAGVLVTNHIKNQEQKDIVGYTSGKFTKPEINYSTYEKEFIAILKSVTNFKFWLLPRNFQIITDNKGLCHYIKNKKYDNNSRRIRWLLLLDEYSYTISFNPGFTNILADYLT</sequence>
<reference evidence="10 11" key="1">
    <citation type="journal article" date="2017" name="Nature">
        <title>The Apostasia genome and the evolution of orchids.</title>
        <authorList>
            <person name="Zhang G.Q."/>
            <person name="Liu K.W."/>
            <person name="Li Z."/>
            <person name="Lohaus R."/>
            <person name="Hsiao Y.Y."/>
            <person name="Niu S.C."/>
            <person name="Wang J.Y."/>
            <person name="Lin Y.C."/>
            <person name="Xu Q."/>
            <person name="Chen L.J."/>
            <person name="Yoshida K."/>
            <person name="Fujiwara S."/>
            <person name="Wang Z.W."/>
            <person name="Zhang Y.Q."/>
            <person name="Mitsuda N."/>
            <person name="Wang M."/>
            <person name="Liu G.H."/>
            <person name="Pecoraro L."/>
            <person name="Huang H.X."/>
            <person name="Xiao X.J."/>
            <person name="Lin M."/>
            <person name="Wu X.Y."/>
            <person name="Wu W.L."/>
            <person name="Chen Y.Y."/>
            <person name="Chang S.B."/>
            <person name="Sakamoto S."/>
            <person name="Ohme-Takagi M."/>
            <person name="Yagi M."/>
            <person name="Zeng S.J."/>
            <person name="Shen C.Y."/>
            <person name="Yeh C.M."/>
            <person name="Luo Y.B."/>
            <person name="Tsai W.C."/>
            <person name="Van de Peer Y."/>
            <person name="Liu Z.J."/>
        </authorList>
    </citation>
    <scope>NUCLEOTIDE SEQUENCE [LARGE SCALE GENOMIC DNA]</scope>
    <source>
        <strain evidence="11">cv. Shenzhen</strain>
        <tissue evidence="10">Stem</tissue>
    </source>
</reference>
<dbReference type="InterPro" id="IPR041373">
    <property type="entry name" value="RT_RNaseH"/>
</dbReference>
<dbReference type="InterPro" id="IPR043502">
    <property type="entry name" value="DNA/RNA_pol_sf"/>
</dbReference>
<dbReference type="GO" id="GO:0006508">
    <property type="term" value="P:proteolysis"/>
    <property type="evidence" value="ECO:0007669"/>
    <property type="project" value="UniProtKB-KW"/>
</dbReference>
<dbReference type="Pfam" id="PF00078">
    <property type="entry name" value="RVT_1"/>
    <property type="match status" value="1"/>
</dbReference>
<dbReference type="EMBL" id="KZ452735">
    <property type="protein sequence ID" value="PKA48242.1"/>
    <property type="molecule type" value="Genomic_DNA"/>
</dbReference>
<dbReference type="PROSITE" id="PS50878">
    <property type="entry name" value="RT_POL"/>
    <property type="match status" value="1"/>
</dbReference>
<dbReference type="InterPro" id="IPR043128">
    <property type="entry name" value="Rev_trsase/Diguanyl_cyclase"/>
</dbReference>
<organism evidence="10 11">
    <name type="scientific">Apostasia shenzhenica</name>
    <dbReference type="NCBI Taxonomy" id="1088818"/>
    <lineage>
        <taxon>Eukaryota</taxon>
        <taxon>Viridiplantae</taxon>
        <taxon>Streptophyta</taxon>
        <taxon>Embryophyta</taxon>
        <taxon>Tracheophyta</taxon>
        <taxon>Spermatophyta</taxon>
        <taxon>Magnoliopsida</taxon>
        <taxon>Liliopsida</taxon>
        <taxon>Asparagales</taxon>
        <taxon>Orchidaceae</taxon>
        <taxon>Apostasioideae</taxon>
        <taxon>Apostasia</taxon>
    </lineage>
</organism>
<dbReference type="InterPro" id="IPR000477">
    <property type="entry name" value="RT_dom"/>
</dbReference>
<evidence type="ECO:0000256" key="8">
    <source>
        <dbReference type="ARBA" id="ARBA00022918"/>
    </source>
</evidence>
<keyword evidence="6" id="KW-0255">Endonuclease</keyword>
<keyword evidence="4" id="KW-0540">Nuclease</keyword>
<dbReference type="Gene3D" id="3.30.70.270">
    <property type="match status" value="2"/>
</dbReference>
<accession>A0A2H9ZY91</accession>
<dbReference type="GO" id="GO:0004519">
    <property type="term" value="F:endonuclease activity"/>
    <property type="evidence" value="ECO:0007669"/>
    <property type="project" value="UniProtKB-KW"/>
</dbReference>
<evidence type="ECO:0000256" key="4">
    <source>
        <dbReference type="ARBA" id="ARBA00022722"/>
    </source>
</evidence>
<dbReference type="Pfam" id="PF17917">
    <property type="entry name" value="RT_RNaseH"/>
    <property type="match status" value="1"/>
</dbReference>
<dbReference type="SUPFAM" id="SSF56672">
    <property type="entry name" value="DNA/RNA polymerases"/>
    <property type="match status" value="1"/>
</dbReference>
<evidence type="ECO:0000256" key="6">
    <source>
        <dbReference type="ARBA" id="ARBA00022759"/>
    </source>
</evidence>
<keyword evidence="2" id="KW-0808">Transferase</keyword>
<dbReference type="Proteomes" id="UP000236161">
    <property type="component" value="Unassembled WGS sequence"/>
</dbReference>
<evidence type="ECO:0000259" key="9">
    <source>
        <dbReference type="PROSITE" id="PS50878"/>
    </source>
</evidence>
<dbReference type="STRING" id="1088818.A0A2H9ZY91"/>
<keyword evidence="11" id="KW-1185">Reference proteome</keyword>
<evidence type="ECO:0000256" key="3">
    <source>
        <dbReference type="ARBA" id="ARBA00022695"/>
    </source>
</evidence>
<dbReference type="OrthoDB" id="1914518at2759"/>
<feature type="domain" description="Reverse transcriptase" evidence="9">
    <location>
        <begin position="1"/>
        <end position="66"/>
    </location>
</feature>
<keyword evidence="5" id="KW-0064">Aspartyl protease</keyword>
<dbReference type="PANTHER" id="PTHR33064:SF37">
    <property type="entry name" value="RIBONUCLEASE H"/>
    <property type="match status" value="1"/>
</dbReference>
<evidence type="ECO:0000256" key="7">
    <source>
        <dbReference type="ARBA" id="ARBA00022801"/>
    </source>
</evidence>
<evidence type="ECO:0000256" key="1">
    <source>
        <dbReference type="ARBA" id="ARBA00022670"/>
    </source>
</evidence>
<evidence type="ECO:0000256" key="5">
    <source>
        <dbReference type="ARBA" id="ARBA00022750"/>
    </source>
</evidence>
<dbReference type="GO" id="GO:0004190">
    <property type="term" value="F:aspartic-type endopeptidase activity"/>
    <property type="evidence" value="ECO:0007669"/>
    <property type="project" value="UniProtKB-KW"/>
</dbReference>
<dbReference type="CDD" id="cd09274">
    <property type="entry name" value="RNase_HI_RT_Ty3"/>
    <property type="match status" value="1"/>
</dbReference>
<dbReference type="AlphaFoldDB" id="A0A2H9ZY91"/>
<evidence type="ECO:0000313" key="11">
    <source>
        <dbReference type="Proteomes" id="UP000236161"/>
    </source>
</evidence>
<evidence type="ECO:0000256" key="2">
    <source>
        <dbReference type="ARBA" id="ARBA00022679"/>
    </source>
</evidence>
<gene>
    <name evidence="10" type="ORF">AXF42_Ash020639</name>
</gene>
<proteinExistence type="predicted"/>
<name>A0A2H9ZY91_9ASPA</name>
<dbReference type="GO" id="GO:0003964">
    <property type="term" value="F:RNA-directed DNA polymerase activity"/>
    <property type="evidence" value="ECO:0007669"/>
    <property type="project" value="UniProtKB-KW"/>
</dbReference>
<protein>
    <recommendedName>
        <fullName evidence="9">Reverse transcriptase domain-containing protein</fullName>
    </recommendedName>
</protein>
<keyword evidence="3" id="KW-0548">Nucleotidyltransferase</keyword>
<keyword evidence="7" id="KW-0378">Hydrolase</keyword>
<dbReference type="InterPro" id="IPR051320">
    <property type="entry name" value="Viral_Replic_Matur_Polypro"/>
</dbReference>
<evidence type="ECO:0000313" key="10">
    <source>
        <dbReference type="EMBL" id="PKA48242.1"/>
    </source>
</evidence>
<keyword evidence="1" id="KW-0645">Protease</keyword>